<evidence type="ECO:0000256" key="1">
    <source>
        <dbReference type="ARBA" id="ARBA00001946"/>
    </source>
</evidence>
<gene>
    <name evidence="5" type="ORF">J2T60_001440</name>
</gene>
<comment type="caution">
    <text evidence="5">The sequence shown here is derived from an EMBL/GenBank/DDBJ whole genome shotgun (WGS) entry which is preliminary data.</text>
</comment>
<proteinExistence type="predicted"/>
<dbReference type="InterPro" id="IPR020084">
    <property type="entry name" value="NUDIX_hydrolase_CS"/>
</dbReference>
<reference evidence="5 6" key="1">
    <citation type="submission" date="2022-03" db="EMBL/GenBank/DDBJ databases">
        <title>Genomic Encyclopedia of Type Strains, Phase III (KMG-III): the genomes of soil and plant-associated and newly described type strains.</title>
        <authorList>
            <person name="Whitman W."/>
        </authorList>
    </citation>
    <scope>NUCLEOTIDE SEQUENCE [LARGE SCALE GENOMIC DNA]</scope>
    <source>
        <strain evidence="5 6">BSker1</strain>
    </source>
</reference>
<keyword evidence="6" id="KW-1185">Reference proteome</keyword>
<dbReference type="Gene3D" id="3.90.79.10">
    <property type="entry name" value="Nucleoside Triphosphate Pyrophosphohydrolase"/>
    <property type="match status" value="1"/>
</dbReference>
<keyword evidence="3" id="KW-0460">Magnesium</keyword>
<evidence type="ECO:0000313" key="5">
    <source>
        <dbReference type="EMBL" id="MCP1727475.1"/>
    </source>
</evidence>
<dbReference type="PANTHER" id="PTHR43046:SF12">
    <property type="entry name" value="GDP-MANNOSE MANNOSYL HYDROLASE"/>
    <property type="match status" value="1"/>
</dbReference>
<organism evidence="5 6">
    <name type="scientific">Natronospira proteinivora</name>
    <dbReference type="NCBI Taxonomy" id="1807133"/>
    <lineage>
        <taxon>Bacteria</taxon>
        <taxon>Pseudomonadati</taxon>
        <taxon>Pseudomonadota</taxon>
        <taxon>Gammaproteobacteria</taxon>
        <taxon>Natronospirales</taxon>
        <taxon>Natronospiraceae</taxon>
        <taxon>Natronospira</taxon>
    </lineage>
</organism>
<dbReference type="InterPro" id="IPR015797">
    <property type="entry name" value="NUDIX_hydrolase-like_dom_sf"/>
</dbReference>
<dbReference type="EC" id="3.6.1.-" evidence="5"/>
<dbReference type="InterPro" id="IPR000086">
    <property type="entry name" value="NUDIX_hydrolase_dom"/>
</dbReference>
<dbReference type="RefSeq" id="WP_253447485.1">
    <property type="nucleotide sequence ID" value="NZ_JALJYF010000001.1"/>
</dbReference>
<dbReference type="PRINTS" id="PR01404">
    <property type="entry name" value="NPPPHYDRLASE"/>
</dbReference>
<name>A0ABT1G850_9GAMM</name>
<protein>
    <submittedName>
        <fullName evidence="5">dATP pyrophosphohydrolase</fullName>
        <ecNumber evidence="5">3.6.1.-</ecNumber>
    </submittedName>
</protein>
<dbReference type="PROSITE" id="PS00893">
    <property type="entry name" value="NUDIX_BOX"/>
    <property type="match status" value="1"/>
</dbReference>
<dbReference type="EMBL" id="JALJYF010000001">
    <property type="protein sequence ID" value="MCP1727475.1"/>
    <property type="molecule type" value="Genomic_DNA"/>
</dbReference>
<comment type="cofactor">
    <cofactor evidence="1">
        <name>Mg(2+)</name>
        <dbReference type="ChEBI" id="CHEBI:18420"/>
    </cofactor>
</comment>
<dbReference type="Pfam" id="PF00293">
    <property type="entry name" value="NUDIX"/>
    <property type="match status" value="1"/>
</dbReference>
<evidence type="ECO:0000256" key="2">
    <source>
        <dbReference type="ARBA" id="ARBA00022801"/>
    </source>
</evidence>
<dbReference type="Proteomes" id="UP001523550">
    <property type="component" value="Unassembled WGS sequence"/>
</dbReference>
<sequence>MSSSLKRPESVLVLVYNQDAEVLVLERCQPRGFFQSVTGSLEWGESAPAAAARELEEETGLSPVPAPRDCHLDAYFEIHPAWRDRFPPGTQQNHERVFCRAVQGRPAIRLNPEEHVSWQWMPFDRALAKVSSHSNRQALCQVIPLRMR</sequence>
<evidence type="ECO:0000259" key="4">
    <source>
        <dbReference type="PROSITE" id="PS51462"/>
    </source>
</evidence>
<accession>A0ABT1G850</accession>
<dbReference type="InterPro" id="IPR003564">
    <property type="entry name" value="DHNTPase"/>
</dbReference>
<evidence type="ECO:0000256" key="3">
    <source>
        <dbReference type="ARBA" id="ARBA00022842"/>
    </source>
</evidence>
<dbReference type="PROSITE" id="PS51462">
    <property type="entry name" value="NUDIX"/>
    <property type="match status" value="1"/>
</dbReference>
<dbReference type="NCBIfam" id="NF006961">
    <property type="entry name" value="PRK09438.1"/>
    <property type="match status" value="1"/>
</dbReference>
<keyword evidence="2 5" id="KW-0378">Hydrolase</keyword>
<dbReference type="PANTHER" id="PTHR43046">
    <property type="entry name" value="GDP-MANNOSE MANNOSYL HYDROLASE"/>
    <property type="match status" value="1"/>
</dbReference>
<feature type="domain" description="Nudix hydrolase" evidence="4">
    <location>
        <begin position="6"/>
        <end position="143"/>
    </location>
</feature>
<dbReference type="SUPFAM" id="SSF55811">
    <property type="entry name" value="Nudix"/>
    <property type="match status" value="1"/>
</dbReference>
<evidence type="ECO:0000313" key="6">
    <source>
        <dbReference type="Proteomes" id="UP001523550"/>
    </source>
</evidence>
<dbReference type="GO" id="GO:0016787">
    <property type="term" value="F:hydrolase activity"/>
    <property type="evidence" value="ECO:0007669"/>
    <property type="project" value="UniProtKB-KW"/>
</dbReference>